<evidence type="ECO:0000256" key="4">
    <source>
        <dbReference type="ARBA" id="ARBA00022898"/>
    </source>
</evidence>
<evidence type="ECO:0000256" key="2">
    <source>
        <dbReference type="ARBA" id="ARBA00022576"/>
    </source>
</evidence>
<keyword evidence="2" id="KW-0032">Aminotransferase</keyword>
<dbReference type="CDD" id="cd00609">
    <property type="entry name" value="AAT_like"/>
    <property type="match status" value="1"/>
</dbReference>
<name>X1CG40_9ZZZZ</name>
<evidence type="ECO:0000256" key="1">
    <source>
        <dbReference type="ARBA" id="ARBA00001933"/>
    </source>
</evidence>
<feature type="domain" description="Aminotransferase class I/classII large" evidence="5">
    <location>
        <begin position="28"/>
        <end position="177"/>
    </location>
</feature>
<sequence length="178" mass="20473">MDLENLLREDFDKIEQYIPEEQPSEAGWIKLNINENPYPPPRVILDEIKMAINDKLRLYPEPTGKDLRKMISSVLLVDKKTLTNPNNIFIDNGADGVLENIMKAFINPGDEVIYFYPTYRLYKTLSTIYKAKKNEIKLNDDFSIPENAYSLKGKLIFINSPNNPNGKAFSNDVILKIC</sequence>
<organism evidence="6">
    <name type="scientific">marine sediment metagenome</name>
    <dbReference type="NCBI Taxonomy" id="412755"/>
    <lineage>
        <taxon>unclassified sequences</taxon>
        <taxon>metagenomes</taxon>
        <taxon>ecological metagenomes</taxon>
    </lineage>
</organism>
<dbReference type="InterPro" id="IPR015422">
    <property type="entry name" value="PyrdxlP-dep_Trfase_small"/>
</dbReference>
<dbReference type="PANTHER" id="PTHR42885">
    <property type="entry name" value="HISTIDINOL-PHOSPHATE AMINOTRANSFERASE-RELATED"/>
    <property type="match status" value="1"/>
</dbReference>
<dbReference type="InterPro" id="IPR015421">
    <property type="entry name" value="PyrdxlP-dep_Trfase_major"/>
</dbReference>
<evidence type="ECO:0000256" key="3">
    <source>
        <dbReference type="ARBA" id="ARBA00022679"/>
    </source>
</evidence>
<accession>X1CG40</accession>
<dbReference type="InterPro" id="IPR004839">
    <property type="entry name" value="Aminotransferase_I/II_large"/>
</dbReference>
<comment type="caution">
    <text evidence="6">The sequence shown here is derived from an EMBL/GenBank/DDBJ whole genome shotgun (WGS) entry which is preliminary data.</text>
</comment>
<evidence type="ECO:0000259" key="5">
    <source>
        <dbReference type="Pfam" id="PF00155"/>
    </source>
</evidence>
<protein>
    <recommendedName>
        <fullName evidence="5">Aminotransferase class I/classII large domain-containing protein</fullName>
    </recommendedName>
</protein>
<dbReference type="PANTHER" id="PTHR42885:SF2">
    <property type="entry name" value="HISTIDINOL-PHOSPHATE AMINOTRANSFERASE"/>
    <property type="match status" value="1"/>
</dbReference>
<reference evidence="6" key="1">
    <citation type="journal article" date="2014" name="Front. Microbiol.">
        <title>High frequency of phylogenetically diverse reductive dehalogenase-homologous genes in deep subseafloor sedimentary metagenomes.</title>
        <authorList>
            <person name="Kawai M."/>
            <person name="Futagami T."/>
            <person name="Toyoda A."/>
            <person name="Takaki Y."/>
            <person name="Nishi S."/>
            <person name="Hori S."/>
            <person name="Arai W."/>
            <person name="Tsubouchi T."/>
            <person name="Morono Y."/>
            <person name="Uchiyama I."/>
            <person name="Ito T."/>
            <person name="Fujiyama A."/>
            <person name="Inagaki F."/>
            <person name="Takami H."/>
        </authorList>
    </citation>
    <scope>NUCLEOTIDE SEQUENCE</scope>
    <source>
        <strain evidence="6">Expedition CK06-06</strain>
    </source>
</reference>
<dbReference type="Gene3D" id="3.90.1150.10">
    <property type="entry name" value="Aspartate Aminotransferase, domain 1"/>
    <property type="match status" value="1"/>
</dbReference>
<dbReference type="AlphaFoldDB" id="X1CG40"/>
<evidence type="ECO:0000313" key="6">
    <source>
        <dbReference type="EMBL" id="GAG95233.1"/>
    </source>
</evidence>
<dbReference type="InterPro" id="IPR015424">
    <property type="entry name" value="PyrdxlP-dep_Trfase"/>
</dbReference>
<comment type="cofactor">
    <cofactor evidence="1">
        <name>pyridoxal 5'-phosphate</name>
        <dbReference type="ChEBI" id="CHEBI:597326"/>
    </cofactor>
</comment>
<keyword evidence="4" id="KW-0663">Pyridoxal phosphate</keyword>
<dbReference type="Gene3D" id="3.40.640.10">
    <property type="entry name" value="Type I PLP-dependent aspartate aminotransferase-like (Major domain)"/>
    <property type="match status" value="1"/>
</dbReference>
<keyword evidence="3" id="KW-0808">Transferase</keyword>
<dbReference type="EMBL" id="BART01028945">
    <property type="protein sequence ID" value="GAG95233.1"/>
    <property type="molecule type" value="Genomic_DNA"/>
</dbReference>
<dbReference type="Pfam" id="PF00155">
    <property type="entry name" value="Aminotran_1_2"/>
    <property type="match status" value="1"/>
</dbReference>
<feature type="non-terminal residue" evidence="6">
    <location>
        <position position="178"/>
    </location>
</feature>
<dbReference type="GO" id="GO:0030170">
    <property type="term" value="F:pyridoxal phosphate binding"/>
    <property type="evidence" value="ECO:0007669"/>
    <property type="project" value="InterPro"/>
</dbReference>
<dbReference type="GO" id="GO:0008483">
    <property type="term" value="F:transaminase activity"/>
    <property type="evidence" value="ECO:0007669"/>
    <property type="project" value="UniProtKB-KW"/>
</dbReference>
<proteinExistence type="predicted"/>
<dbReference type="SUPFAM" id="SSF53383">
    <property type="entry name" value="PLP-dependent transferases"/>
    <property type="match status" value="1"/>
</dbReference>
<gene>
    <name evidence="6" type="ORF">S01H4_50915</name>
</gene>